<organism evidence="1 2">
    <name type="scientific">Hufsiella arboris</name>
    <dbReference type="NCBI Taxonomy" id="2695275"/>
    <lineage>
        <taxon>Bacteria</taxon>
        <taxon>Pseudomonadati</taxon>
        <taxon>Bacteroidota</taxon>
        <taxon>Sphingobacteriia</taxon>
        <taxon>Sphingobacteriales</taxon>
        <taxon>Sphingobacteriaceae</taxon>
        <taxon>Hufsiella</taxon>
    </lineage>
</organism>
<dbReference type="Proteomes" id="UP000466586">
    <property type="component" value="Unassembled WGS sequence"/>
</dbReference>
<dbReference type="EMBL" id="WVHT01000005">
    <property type="protein sequence ID" value="MXV51913.1"/>
    <property type="molecule type" value="Genomic_DNA"/>
</dbReference>
<dbReference type="RefSeq" id="WP_160845082.1">
    <property type="nucleotide sequence ID" value="NZ_WVHT01000005.1"/>
</dbReference>
<name>A0A7K1YBF8_9SPHI</name>
<sequence>MKKYKGPMADDFTGRIGHIVVKRWMGIKVITTCPDMSRVKPSAAQLQEKSRFKEAVAYARSVLADPRQAAVYKTKIPTGQSVYHAAIAEYMRKPEVKNPAITSMFIKGDVSIPGLLEEIRSGEFKTRILNKSKRVLKGF</sequence>
<protein>
    <submittedName>
        <fullName evidence="1">Uncharacterized protein</fullName>
    </submittedName>
</protein>
<comment type="caution">
    <text evidence="1">The sequence shown here is derived from an EMBL/GenBank/DDBJ whole genome shotgun (WGS) entry which is preliminary data.</text>
</comment>
<accession>A0A7K1YBF8</accession>
<proteinExistence type="predicted"/>
<reference evidence="1 2" key="1">
    <citation type="submission" date="2019-11" db="EMBL/GenBank/DDBJ databases">
        <title>Pedobacter sp. HMF7647 Genome sequencing and assembly.</title>
        <authorList>
            <person name="Kang H."/>
            <person name="Kim H."/>
            <person name="Joh K."/>
        </authorList>
    </citation>
    <scope>NUCLEOTIDE SEQUENCE [LARGE SCALE GENOMIC DNA]</scope>
    <source>
        <strain evidence="1 2">HMF7647</strain>
    </source>
</reference>
<keyword evidence="2" id="KW-1185">Reference proteome</keyword>
<dbReference type="AlphaFoldDB" id="A0A7K1YBF8"/>
<gene>
    <name evidence="1" type="ORF">GS399_13090</name>
</gene>
<evidence type="ECO:0000313" key="2">
    <source>
        <dbReference type="Proteomes" id="UP000466586"/>
    </source>
</evidence>
<evidence type="ECO:0000313" key="1">
    <source>
        <dbReference type="EMBL" id="MXV51913.1"/>
    </source>
</evidence>